<gene>
    <name evidence="1" type="ORF">PS2_215</name>
</gene>
<dbReference type="Proteomes" id="UP000024445">
    <property type="component" value="Segment"/>
</dbReference>
<dbReference type="KEGG" id="vg:19485090"/>
<organism evidence="1 2">
    <name type="scientific">Serratia phage PS2</name>
    <dbReference type="NCBI Taxonomy" id="1481112"/>
    <lineage>
        <taxon>Viruses</taxon>
        <taxon>Duplodnaviria</taxon>
        <taxon>Heunggongvirae</taxon>
        <taxon>Uroviricota</taxon>
        <taxon>Caudoviricetes</taxon>
        <taxon>Muldoonvirus</taxon>
        <taxon>Muldoonvirus PS2</taxon>
    </lineage>
</organism>
<evidence type="ECO:0000313" key="1">
    <source>
        <dbReference type="EMBL" id="AHY25454.1"/>
    </source>
</evidence>
<evidence type="ECO:0000313" key="2">
    <source>
        <dbReference type="Proteomes" id="UP000024445"/>
    </source>
</evidence>
<keyword evidence="2" id="KW-1185">Reference proteome</keyword>
<sequence>MSHLEVTPANLIRVAQHMYNYSELDDLMFISEGAISVNRNKLYSEMDEVADSLKIGMHKAESECSKFTHAQTITIISELFAQMSSDFQKYDDYTRNLIIATLLVQPGDTLYGWVERWPNKVRVKLRLSTKGAYACAFTAAVIAHSDNHRPEIKAFDLKDMFWFGNDLVFVVEGKREEIEQFRKPFTSVVVDYGTC</sequence>
<dbReference type="EMBL" id="KJ025957">
    <property type="protein sequence ID" value="AHY25454.1"/>
    <property type="molecule type" value="Genomic_DNA"/>
</dbReference>
<accession>A0A023W536</accession>
<proteinExistence type="predicted"/>
<dbReference type="RefSeq" id="YP_009030262.1">
    <property type="nucleotide sequence ID" value="NC_024121.1"/>
</dbReference>
<protein>
    <submittedName>
        <fullName evidence="1">Uncharacterized protein</fullName>
    </submittedName>
</protein>
<reference evidence="1 2" key="1">
    <citation type="submission" date="2014-01" db="EMBL/GenBank/DDBJ databases">
        <authorList>
            <person name="Zhang G."/>
            <person name="Jin J."/>
            <person name="Li Z.J."/>
            <person name="Wang S.W."/>
            <person name="Chen S.J."/>
            <person name="Wang S.M."/>
            <person name="Wang X.T."/>
            <person name="Li Y.H."/>
            <person name="Wang J."/>
            <person name="Yang C.K."/>
            <person name="Wang L."/>
        </authorList>
    </citation>
    <scope>NUCLEOTIDE SEQUENCE [LARGE SCALE GENOMIC DNA]</scope>
</reference>
<name>A0A023W536_9CAUD</name>
<dbReference type="GeneID" id="19485090"/>